<evidence type="ECO:0000256" key="1">
    <source>
        <dbReference type="SAM" id="MobiDB-lite"/>
    </source>
</evidence>
<proteinExistence type="predicted"/>
<feature type="region of interest" description="Disordered" evidence="1">
    <location>
        <begin position="1"/>
        <end position="24"/>
    </location>
</feature>
<comment type="caution">
    <text evidence="2">The sequence shown here is derived from an EMBL/GenBank/DDBJ whole genome shotgun (WGS) entry which is preliminary data.</text>
</comment>
<dbReference type="Proteomes" id="UP000265618">
    <property type="component" value="Unassembled WGS sequence"/>
</dbReference>
<evidence type="ECO:0000313" key="2">
    <source>
        <dbReference type="EMBL" id="GIQ88288.1"/>
    </source>
</evidence>
<evidence type="ECO:0000313" key="3">
    <source>
        <dbReference type="Proteomes" id="UP000265618"/>
    </source>
</evidence>
<name>A0A9K3GML0_9EUKA</name>
<accession>A0A9K3GML0</accession>
<keyword evidence="3" id="KW-1185">Reference proteome</keyword>
<gene>
    <name evidence="2" type="ORF">KIPB_010502</name>
</gene>
<sequence>MEAEGVSPTNVGGTHPESVAATAPVESVEAVGTVVAEVVPVAVESEAPSPAEAEVVSAPVPVPTVPTETAVPQAEPLSEVAAVVEREVVAEVPVAEAADVVMTPSAPSAPTDTKVEGEGEAVVPTETEAEVVESDAVSVPAGVDAEMSVGEDEKGGEVVPAQTGSNTPLGPAGAVKVEGTQSVKGGKGAASPARSSKGRASPKAPKKGYKYTNPNKIRTGGMDIDASQLRAGTVTQRDLDPKFLDQTLSISLSLSLPLHP</sequence>
<reference evidence="2 3" key="1">
    <citation type="journal article" date="2018" name="PLoS ONE">
        <title>The draft genome of Kipferlia bialata reveals reductive genome evolution in fornicate parasites.</title>
        <authorList>
            <person name="Tanifuji G."/>
            <person name="Takabayashi S."/>
            <person name="Kume K."/>
            <person name="Takagi M."/>
            <person name="Nakayama T."/>
            <person name="Kamikawa R."/>
            <person name="Inagaki Y."/>
            <person name="Hashimoto T."/>
        </authorList>
    </citation>
    <scope>NUCLEOTIDE SEQUENCE [LARGE SCALE GENOMIC DNA]</scope>
    <source>
        <strain evidence="2">NY0173</strain>
    </source>
</reference>
<organism evidence="2 3">
    <name type="scientific">Kipferlia bialata</name>
    <dbReference type="NCBI Taxonomy" id="797122"/>
    <lineage>
        <taxon>Eukaryota</taxon>
        <taxon>Metamonada</taxon>
        <taxon>Carpediemonas-like organisms</taxon>
        <taxon>Kipferlia</taxon>
    </lineage>
</organism>
<dbReference type="EMBL" id="BDIP01003925">
    <property type="protein sequence ID" value="GIQ88288.1"/>
    <property type="molecule type" value="Genomic_DNA"/>
</dbReference>
<feature type="region of interest" description="Disordered" evidence="1">
    <location>
        <begin position="149"/>
        <end position="224"/>
    </location>
</feature>
<dbReference type="AlphaFoldDB" id="A0A9K3GML0"/>
<protein>
    <submittedName>
        <fullName evidence="2">Uncharacterized protein</fullName>
    </submittedName>
</protein>